<organism evidence="9 10">
    <name type="scientific">Lentilactobacillus parafarraginis F0439</name>
    <dbReference type="NCBI Taxonomy" id="797515"/>
    <lineage>
        <taxon>Bacteria</taxon>
        <taxon>Bacillati</taxon>
        <taxon>Bacillota</taxon>
        <taxon>Bacilli</taxon>
        <taxon>Lactobacillales</taxon>
        <taxon>Lactobacillaceae</taxon>
        <taxon>Lentilactobacillus</taxon>
    </lineage>
</organism>
<feature type="compositionally biased region" description="Low complexity" evidence="6">
    <location>
        <begin position="1997"/>
        <end position="2015"/>
    </location>
</feature>
<dbReference type="Pfam" id="PF06458">
    <property type="entry name" value="MucBP"/>
    <property type="match status" value="6"/>
</dbReference>
<dbReference type="EMBL" id="AGEY01000052">
    <property type="protein sequence ID" value="EHL98993.1"/>
    <property type="molecule type" value="Genomic_DNA"/>
</dbReference>
<keyword evidence="1" id="KW-0134">Cell wall</keyword>
<dbReference type="InterPro" id="IPR041277">
    <property type="entry name" value="MBG_Lactobacillales"/>
</dbReference>
<evidence type="ECO:0000256" key="4">
    <source>
        <dbReference type="ARBA" id="ARBA00022737"/>
    </source>
</evidence>
<dbReference type="Pfam" id="PF00746">
    <property type="entry name" value="Gram_pos_anchor"/>
    <property type="match status" value="1"/>
</dbReference>
<feature type="region of interest" description="Disordered" evidence="6">
    <location>
        <begin position="1316"/>
        <end position="1387"/>
    </location>
</feature>
<sequence length="2059" mass="214122">MKLVTDSKTGLPITEDGAGWKGVQANPKVSSFVNKDGLTVTKLDYTGTGFDWTPINQNMQVSFQVDSDAVSSFVPWNSSTAREAGNFDGVSYVDTKDFSNSGLTASNNAATKFGTSGESVAVVMVQGNQLSNAMQTSQADLQNLYIETADGQKITGLSAIQNYHPTSNGAALLTNNPSLAGNLYISAAQTMNLTGAIQGNQQTGTNDYAVSPDSGVNKAVANDAQKIRLRLTNNTAQESDNVAGIINLPTTSTPNNGNTQGTFALQLTGPVTEGKSAAGVSTKTLYSTSPLILSSDGNSVTLANGHTYYFDSTDKNTTTADDLVEASAVKDWSKIVGVVTVIPKLAAHDTADVILPVKDPTSADDAGKKVTIPTYFRAAGSFKNVYGSIVDSFETTAAIKNVDQDGNPINGFPGSTVSGLVDSTIANSAPTIPGYVFVNTEGPKTISLDTSNNVVINHYQVSKADLKSNDKVIEEATGDSAKNTGAATATGTNTITFTTTDADLAKGGSYTVTGPDSKTYATLADALKANSTFDQKSDATAPTQVFTVSYTKSNVNKGDVAVQGATKVYDGDASTDPVTYNVKLADGINAPTAGWVANDFDTSGIKSQDVGSYTITLSQQGLADLQKANASKNITMAAVTTGQFTITKAPITITAPSVTKVYDGKAYQGALTPAITGKPANGTDIQYTTTDISKDTDVGNYPINITATDADNPNYQITVKAGALTITPKDQTDAIVQNATKTYDGDASTDPTTYNVVLANGVKAPTWAADDFDTSGITSQNAGTYNVTLSAAGLKKLQDTNPNYKITNANVIGGTFTITPAQVTVNAPYLTKIYDGKAYSGDVKATVAGQPAKGDAVKYTLGDLSKDIDAGTYDVGVTANAKDNPNYVVTVNPGKLFITPKGTYTPVIVQGTQKVYDNDATTDPATYGVELPDGITAPKWSADDFNTTGITSQNAGSYSVTLSDKGIADLQAANPNYHLASISAGIFTITKAPITITVPSVTKDYDGKPYSDKINVDVSGKPAKGDDVNYQLNDLSNDTEPGTYDIDATANNNPNYNVTVKNGKLIINDKGATDNYTLTVNYVDGDDNNKTISTSTSTLKDGADYSTDAKVIDGYYLKTTPSNAKGTIDKSNVTVTYVYGENGKYIITPPDGGNPTDVVYPNDPKDPSKVVTPDKGIVPDKPGYTPVDPDGNPLKPVDPDDPTKGYLPPTVPSNPGTDTPIYYHKDGTADTYHVLVNYVDKNGNSVADSTTDPKAYAKGDQYKTSAKIVSGYHLVTTPSNASGTIDASGVTVNYIYAKNGDYIITPPDGGKATNVIYPNDPTDPSKADTPTSGIVPNQPGYTPVDPDGNPLKPVDPDDPTKGYLPPTVPNDPSQDTPISYKKNNTPSTDTYTVTANYVDQNGKQIADPAVVAKNAKDGDKYTSTAKVIDGYYLTATPSNASGTVAKGDVTINYVYNKIGSYIITPPDGGKTTNIVYPNDPKDPTKVDTPTSGIVPNKPGYTPVDGNGNDLKPVDPNDPSKGYLPPTVPSNPSQDTPIYYHKDGTADTYHVTVNYLDQAGNQIAGSTTDSKDYSVGDAYSTTPKVVDGYHLTNTPVNASGKMVKGGEVVNYIYAKNGSYIVTPPDGGKPTDIIYPNDPNDPKKADTPTDGVIPNVPGYHPTDDHGNPLTPVDPNDHSKGYLPPAVPDNPSDDTPIKYVPDTPATTNDNLTVNYVDESGNKVAGSLVQSYKDGASYSTSAKVISGYYLINTPSNASGTIVKGGNSVTYIYRAIGKYVITPPAGKGNITNVVYPNDPTNPREITTPNYGVVPYIPGYTPVDSKGNNLTPVDPNDLSKGYLPPAAPTAQPDLNTYITYKNTGSNNGGGSNNNGGGSNNNGGNSNNNGGSSNNGGGSSNNNGGTTPNGGNAGGNTTPSSNNNGGTSGKTTTGGDKVTKLTPTKGKTSGIVPTALTNRGNGTPTASNTGYNGYNGGGAVAGGSSNGGQMTNQATTGNGGGQSAGTAGTTQAAAGQTNANNGIQYPSSRLPQTGDAENKGTVILGVIGMLSTLGLAALRRKKREQD</sequence>
<feature type="compositionally biased region" description="Polar residues" evidence="6">
    <location>
        <begin position="1370"/>
        <end position="1387"/>
    </location>
</feature>
<feature type="region of interest" description="Disordered" evidence="6">
    <location>
        <begin position="1148"/>
        <end position="1217"/>
    </location>
</feature>
<keyword evidence="7" id="KW-1133">Transmembrane helix</keyword>
<dbReference type="InterPro" id="IPR019931">
    <property type="entry name" value="LPXTG_anchor"/>
</dbReference>
<evidence type="ECO:0000256" key="2">
    <source>
        <dbReference type="ARBA" id="ARBA00022525"/>
    </source>
</evidence>
<feature type="compositionally biased region" description="Low complexity" evidence="6">
    <location>
        <begin position="1908"/>
        <end position="1928"/>
    </location>
</feature>
<gene>
    <name evidence="9" type="ORF">HMPREF9103_01217</name>
</gene>
<keyword evidence="4" id="KW-0677">Repeat</keyword>
<evidence type="ECO:0000256" key="1">
    <source>
        <dbReference type="ARBA" id="ARBA00022512"/>
    </source>
</evidence>
<feature type="region of interest" description="Disordered" evidence="6">
    <location>
        <begin position="1817"/>
        <end position="1963"/>
    </location>
</feature>
<dbReference type="PATRIC" id="fig|797515.3.peg.1133"/>
<dbReference type="RefSeq" id="WP_008212136.1">
    <property type="nucleotide sequence ID" value="NZ_JH414949.1"/>
</dbReference>
<feature type="compositionally biased region" description="Polar residues" evidence="6">
    <location>
        <begin position="1948"/>
        <end position="1957"/>
    </location>
</feature>
<feature type="compositionally biased region" description="Gly residues" evidence="6">
    <location>
        <begin position="1860"/>
        <end position="1874"/>
    </location>
</feature>
<evidence type="ECO:0000256" key="5">
    <source>
        <dbReference type="ARBA" id="ARBA00023088"/>
    </source>
</evidence>
<evidence type="ECO:0000259" key="8">
    <source>
        <dbReference type="PROSITE" id="PS50847"/>
    </source>
</evidence>
<comment type="caution">
    <text evidence="9">The sequence shown here is derived from an EMBL/GenBank/DDBJ whole genome shotgun (WGS) entry which is preliminary data.</text>
</comment>
<evidence type="ECO:0000313" key="10">
    <source>
        <dbReference type="Proteomes" id="UP000004625"/>
    </source>
</evidence>
<feature type="domain" description="Gram-positive cocci surface proteins LPxTG" evidence="8">
    <location>
        <begin position="2023"/>
        <end position="2059"/>
    </location>
</feature>
<dbReference type="HOGENOM" id="CLU_232994_0_0_9"/>
<feature type="region of interest" description="Disordered" evidence="6">
    <location>
        <begin position="1476"/>
        <end position="1533"/>
    </location>
</feature>
<keyword evidence="10" id="KW-1185">Reference proteome</keyword>
<feature type="region of interest" description="Disordered" evidence="6">
    <location>
        <begin position="1654"/>
        <end position="1690"/>
    </location>
</feature>
<dbReference type="eggNOG" id="COG4886">
    <property type="taxonomic scope" value="Bacteria"/>
</dbReference>
<evidence type="ECO:0000256" key="3">
    <source>
        <dbReference type="ARBA" id="ARBA00022729"/>
    </source>
</evidence>
<feature type="region of interest" description="Disordered" evidence="6">
    <location>
        <begin position="1985"/>
        <end position="2027"/>
    </location>
</feature>
<dbReference type="PROSITE" id="PS50847">
    <property type="entry name" value="GRAM_POS_ANCHORING"/>
    <property type="match status" value="1"/>
</dbReference>
<proteinExistence type="predicted"/>
<keyword evidence="3" id="KW-0732">Signal</keyword>
<keyword evidence="7" id="KW-0812">Transmembrane</keyword>
<keyword evidence="7" id="KW-0472">Membrane</keyword>
<keyword evidence="2" id="KW-0964">Secreted</keyword>
<protein>
    <submittedName>
        <fullName evidence="9">LPXTG-motif protein cell wall anchor domain protein</fullName>
    </submittedName>
</protein>
<dbReference type="NCBIfam" id="TIGR01167">
    <property type="entry name" value="LPXTG_anchor"/>
    <property type="match status" value="1"/>
</dbReference>
<dbReference type="InterPro" id="IPR009459">
    <property type="entry name" value="MucBP_dom"/>
</dbReference>
<dbReference type="Gene3D" id="3.10.430.110">
    <property type="match status" value="3"/>
</dbReference>
<dbReference type="eggNOG" id="COG3266">
    <property type="taxonomic scope" value="Bacteria"/>
</dbReference>
<accession>G9ZNB4</accession>
<keyword evidence="5" id="KW-0572">Peptidoglycan-anchor</keyword>
<dbReference type="Proteomes" id="UP000004625">
    <property type="component" value="Unassembled WGS sequence"/>
</dbReference>
<dbReference type="Pfam" id="PF17883">
    <property type="entry name" value="MBG"/>
    <property type="match status" value="3"/>
</dbReference>
<dbReference type="Gene3D" id="3.10.20.320">
    <property type="entry name" value="Putative peptidoglycan bound protein (lpxtg motif)"/>
    <property type="match status" value="6"/>
</dbReference>
<feature type="transmembrane region" description="Helical" evidence="7">
    <location>
        <begin position="2033"/>
        <end position="2051"/>
    </location>
</feature>
<dbReference type="STRING" id="797515.HMPREF9103_01217"/>
<reference evidence="9 10" key="1">
    <citation type="submission" date="2011-09" db="EMBL/GenBank/DDBJ databases">
        <authorList>
            <person name="Weinstock G."/>
            <person name="Sodergren E."/>
            <person name="Clifton S."/>
            <person name="Fulton L."/>
            <person name="Fulton B."/>
            <person name="Courtney L."/>
            <person name="Fronick C."/>
            <person name="Harrison M."/>
            <person name="Strong C."/>
            <person name="Farmer C."/>
            <person name="Delahaunty K."/>
            <person name="Markovic C."/>
            <person name="Hall O."/>
            <person name="Minx P."/>
            <person name="Tomlinson C."/>
            <person name="Mitreva M."/>
            <person name="Hou S."/>
            <person name="Chen J."/>
            <person name="Wollam A."/>
            <person name="Pepin K.H."/>
            <person name="Johnson M."/>
            <person name="Bhonagiri V."/>
            <person name="Zhang X."/>
            <person name="Suruliraj S."/>
            <person name="Warren W."/>
            <person name="Chinwalla A."/>
            <person name="Mardis E.R."/>
            <person name="Wilson R.K."/>
        </authorList>
    </citation>
    <scope>NUCLEOTIDE SEQUENCE [LARGE SCALE GENOMIC DNA]</scope>
    <source>
        <strain evidence="9 10">F0439</strain>
    </source>
</reference>
<evidence type="ECO:0000256" key="6">
    <source>
        <dbReference type="SAM" id="MobiDB-lite"/>
    </source>
</evidence>
<name>G9ZNB4_9LACO</name>
<evidence type="ECO:0000256" key="7">
    <source>
        <dbReference type="SAM" id="Phobius"/>
    </source>
</evidence>
<evidence type="ECO:0000313" key="9">
    <source>
        <dbReference type="EMBL" id="EHL98993.1"/>
    </source>
</evidence>
<feature type="compositionally biased region" description="Low complexity" evidence="6">
    <location>
        <begin position="1875"/>
        <end position="1885"/>
    </location>
</feature>
<feature type="compositionally biased region" description="Polar residues" evidence="6">
    <location>
        <begin position="1846"/>
        <end position="1855"/>
    </location>
</feature>